<reference evidence="1 2" key="1">
    <citation type="submission" date="2018-06" db="EMBL/GenBank/DDBJ databases">
        <title>Genomic Encyclopedia of Type Strains, Phase III (KMG-III): the genomes of soil and plant-associated and newly described type strains.</title>
        <authorList>
            <person name="Whitman W."/>
        </authorList>
    </citation>
    <scope>NUCLEOTIDE SEQUENCE [LARGE SCALE GENOMIC DNA]</scope>
    <source>
        <strain evidence="1 2">CECT 5889</strain>
    </source>
</reference>
<dbReference type="AlphaFoldDB" id="A0A2V4VXK9"/>
<dbReference type="RefSeq" id="WP_110922279.1">
    <property type="nucleotide sequence ID" value="NZ_QJSU01000002.1"/>
</dbReference>
<keyword evidence="2" id="KW-1185">Reference proteome</keyword>
<evidence type="ECO:0000313" key="1">
    <source>
        <dbReference type="EMBL" id="PYE40094.1"/>
    </source>
</evidence>
<sequence length="414" mass="47657">MNESNFQEILRNVDKRPITLIKMDIEKSSALKESVGNREYITLALRHNYFEKTRKNSICILELNYDNRANMTEYLLGVVTNKSAITTFETRVSINSLSKIYMSSFVDLSSKFKDEKIEKTFKTKLSSELEVINLTSATSKAAINALLEDKNNHYALNKASKILNISKSKDYIDLVQEDAENMALKIFGIDVNKKTRYESRLYEDNVIQTDLNNLEGFTKVAADYTGRVCYVKNQERLTIYHSNKLPLEKMLGVDLIYINETMGSIVMIQYKMLEKEYEDWVFRPDLQMTKEISRMKIPESSGSREGYRLNSNPFFFKFIKREAEGLGSSFVISLDHYQHYISTENAKGPRGGERIGFETLKRNYLTSSDIINLIRSGYVGTHVQETKAIKIIVDEVAKGNKEVIIAWQDKVEQS</sequence>
<gene>
    <name evidence="1" type="ORF">DFP82_10253</name>
</gene>
<accession>A0A2V4VXK9</accession>
<dbReference type="OrthoDB" id="4528132at2"/>
<name>A0A2V4VXK9_9GAMM</name>
<proteinExistence type="predicted"/>
<dbReference type="EMBL" id="QJSU01000002">
    <property type="protein sequence ID" value="PYE40094.1"/>
    <property type="molecule type" value="Genomic_DNA"/>
</dbReference>
<evidence type="ECO:0000313" key="2">
    <source>
        <dbReference type="Proteomes" id="UP000247746"/>
    </source>
</evidence>
<comment type="caution">
    <text evidence="1">The sequence shown here is derived from an EMBL/GenBank/DDBJ whole genome shotgun (WGS) entry which is preliminary data.</text>
</comment>
<organism evidence="1 2">
    <name type="scientific">Psychrobacter fozii</name>
    <dbReference type="NCBI Taxonomy" id="198480"/>
    <lineage>
        <taxon>Bacteria</taxon>
        <taxon>Pseudomonadati</taxon>
        <taxon>Pseudomonadota</taxon>
        <taxon>Gammaproteobacteria</taxon>
        <taxon>Moraxellales</taxon>
        <taxon>Moraxellaceae</taxon>
        <taxon>Psychrobacter</taxon>
    </lineage>
</organism>
<protein>
    <submittedName>
        <fullName evidence="1">Uncharacterized protein</fullName>
    </submittedName>
</protein>
<dbReference type="Proteomes" id="UP000247746">
    <property type="component" value="Unassembled WGS sequence"/>
</dbReference>